<keyword evidence="2" id="KW-1185">Reference proteome</keyword>
<sequence length="51" mass="5352">MSGALVAALYVYPTGRSRTAVQVLGTLALLAVFAVLVVVRTGDLLSTFTLR</sequence>
<accession>K5BCV1</accession>
<name>K5BCV1_MYCHD</name>
<protein>
    <submittedName>
        <fullName evidence="1">Uncharacterized protein</fullName>
    </submittedName>
</protein>
<reference evidence="1 2" key="1">
    <citation type="journal article" date="2012" name="J. Bacteriol.">
        <title>Genome sequence of Mycobacterium hassiacum DSM 44199, a rare source of heat-stable mycobacterial proteins.</title>
        <authorList>
            <person name="Tiago I."/>
            <person name="Maranha A."/>
            <person name="Mendes V."/>
            <person name="Alarico S."/>
            <person name="Moynihan P.J."/>
            <person name="Clarke A.J."/>
            <person name="Macedo-Ribeiro S."/>
            <person name="Pereira P.J."/>
            <person name="Empadinhas N."/>
        </authorList>
    </citation>
    <scope>NUCLEOTIDE SEQUENCE [LARGE SCALE GENOMIC DNA]</scope>
    <source>
        <strain evidence="2">DSM 44199 / CIP 105218 / JCM 12690 / 3849</strain>
    </source>
</reference>
<evidence type="ECO:0000313" key="2">
    <source>
        <dbReference type="Proteomes" id="UP000006265"/>
    </source>
</evidence>
<dbReference type="Proteomes" id="UP000006265">
    <property type="component" value="Unassembled WGS sequence"/>
</dbReference>
<dbReference type="AlphaFoldDB" id="K5BCV1"/>
<dbReference type="PATRIC" id="fig|1122247.3.peg.4021"/>
<proteinExistence type="predicted"/>
<dbReference type="EMBL" id="AMRA01000113">
    <property type="protein sequence ID" value="EKF21797.1"/>
    <property type="molecule type" value="Genomic_DNA"/>
</dbReference>
<gene>
    <name evidence="1" type="ORF">C731_4193</name>
</gene>
<comment type="caution">
    <text evidence="1">The sequence shown here is derived from an EMBL/GenBank/DDBJ whole genome shotgun (WGS) entry which is preliminary data.</text>
</comment>
<dbReference type="STRING" id="1122247.GCA_000379865_01247"/>
<organism evidence="1 2">
    <name type="scientific">Mycolicibacterium hassiacum (strain DSM 44199 / CIP 105218 / JCM 12690 / 3849)</name>
    <name type="common">Mycobacterium hassiacum</name>
    <dbReference type="NCBI Taxonomy" id="1122247"/>
    <lineage>
        <taxon>Bacteria</taxon>
        <taxon>Bacillati</taxon>
        <taxon>Actinomycetota</taxon>
        <taxon>Actinomycetes</taxon>
        <taxon>Mycobacteriales</taxon>
        <taxon>Mycobacteriaceae</taxon>
        <taxon>Mycolicibacterium</taxon>
    </lineage>
</organism>
<evidence type="ECO:0000313" key="1">
    <source>
        <dbReference type="EMBL" id="EKF21797.1"/>
    </source>
</evidence>